<evidence type="ECO:0008006" key="6">
    <source>
        <dbReference type="Google" id="ProtNLM"/>
    </source>
</evidence>
<sequence length="244" mass="27657">MWQRFKRAMRSFAGFFVSSIEDPELILEQNIRDLNDQVPKMNESIAMVRANLTLLEKENAKYQQDIRDLTAKVKAAIQAGRDDLAAQYASKLQIEKGALERNQQQLDTAKQAYEKSLSLKKAFMREKERKTQEAMTAIRDARRAQWQSKVADAMESFTVAGIDQTHGEMLRKVQEKAAVNEARMQMALDSVDHQAVQIEEDAEHLQAMDLVKQMKMEMGLDSPAPVSDVSAGPEKTIGKKVEIK</sequence>
<keyword evidence="2" id="KW-0175">Coiled coil</keyword>
<dbReference type="InterPro" id="IPR007157">
    <property type="entry name" value="PspA_VIPP1"/>
</dbReference>
<dbReference type="STRING" id="83449.BON30_37980"/>
<comment type="caution">
    <text evidence="4">The sequence shown here is derived from an EMBL/GenBank/DDBJ whole genome shotgun (WGS) entry which is preliminary data.</text>
</comment>
<dbReference type="Pfam" id="PF04012">
    <property type="entry name" value="PspA_IM30"/>
    <property type="match status" value="1"/>
</dbReference>
<evidence type="ECO:0000256" key="1">
    <source>
        <dbReference type="ARBA" id="ARBA00043985"/>
    </source>
</evidence>
<reference evidence="5" key="1">
    <citation type="submission" date="2016-11" db="EMBL/GenBank/DDBJ databases">
        <authorList>
            <person name="Shukria A."/>
            <person name="Stevens D.C."/>
        </authorList>
    </citation>
    <scope>NUCLEOTIDE SEQUENCE [LARGE SCALE GENOMIC DNA]</scope>
    <source>
        <strain evidence="5">Cbfe23</strain>
    </source>
</reference>
<dbReference type="EMBL" id="MPIN01000014">
    <property type="protein sequence ID" value="OJH35341.1"/>
    <property type="molecule type" value="Genomic_DNA"/>
</dbReference>
<feature type="coiled-coil region" evidence="2">
    <location>
        <begin position="45"/>
        <end position="79"/>
    </location>
</feature>
<evidence type="ECO:0000256" key="3">
    <source>
        <dbReference type="SAM" id="MobiDB-lite"/>
    </source>
</evidence>
<dbReference type="Proteomes" id="UP000182229">
    <property type="component" value="Unassembled WGS sequence"/>
</dbReference>
<feature type="region of interest" description="Disordered" evidence="3">
    <location>
        <begin position="221"/>
        <end position="244"/>
    </location>
</feature>
<dbReference type="RefSeq" id="WP_071903439.1">
    <property type="nucleotide sequence ID" value="NZ_MPIN01000014.1"/>
</dbReference>
<evidence type="ECO:0000256" key="2">
    <source>
        <dbReference type="SAM" id="Coils"/>
    </source>
</evidence>
<comment type="similarity">
    <text evidence="1">Belongs to the PspA/Vipp/IM30 family.</text>
</comment>
<organism evidence="4 5">
    <name type="scientific">Cystobacter ferrugineus</name>
    <dbReference type="NCBI Taxonomy" id="83449"/>
    <lineage>
        <taxon>Bacteria</taxon>
        <taxon>Pseudomonadati</taxon>
        <taxon>Myxococcota</taxon>
        <taxon>Myxococcia</taxon>
        <taxon>Myxococcales</taxon>
        <taxon>Cystobacterineae</taxon>
        <taxon>Archangiaceae</taxon>
        <taxon>Cystobacter</taxon>
    </lineage>
</organism>
<evidence type="ECO:0000313" key="5">
    <source>
        <dbReference type="Proteomes" id="UP000182229"/>
    </source>
</evidence>
<dbReference type="PANTHER" id="PTHR31088:SF6">
    <property type="entry name" value="PHAGE SHOCK PROTEIN A"/>
    <property type="match status" value="1"/>
</dbReference>
<dbReference type="OrthoDB" id="5498605at2"/>
<name>A0A1L9AZA8_9BACT</name>
<accession>A0A1L9AZA8</accession>
<gene>
    <name evidence="4" type="ORF">BON30_37980</name>
</gene>
<keyword evidence="5" id="KW-1185">Reference proteome</keyword>
<dbReference type="AlphaFoldDB" id="A0A1L9AZA8"/>
<proteinExistence type="inferred from homology"/>
<dbReference type="PANTHER" id="PTHR31088">
    <property type="entry name" value="MEMBRANE-ASSOCIATED PROTEIN VIPP1, CHLOROPLASTIC"/>
    <property type="match status" value="1"/>
</dbReference>
<reference evidence="4 5" key="2">
    <citation type="submission" date="2016-12" db="EMBL/GenBank/DDBJ databases">
        <title>Draft Genome Sequence of Cystobacter ferrugineus Strain Cbfe23.</title>
        <authorList>
            <person name="Akbar S."/>
            <person name="Dowd S.E."/>
            <person name="Stevens D.C."/>
        </authorList>
    </citation>
    <scope>NUCLEOTIDE SEQUENCE [LARGE SCALE GENOMIC DNA]</scope>
    <source>
        <strain evidence="4 5">Cbfe23</strain>
    </source>
</reference>
<protein>
    <recommendedName>
        <fullName evidence="6">PspA/IM30 family protein</fullName>
    </recommendedName>
</protein>
<evidence type="ECO:0000313" key="4">
    <source>
        <dbReference type="EMBL" id="OJH35341.1"/>
    </source>
</evidence>